<reference evidence="2" key="1">
    <citation type="submission" date="2016-10" db="EMBL/GenBank/DDBJ databases">
        <title>Sequence of Gallionella enrichment culture.</title>
        <authorList>
            <person name="Poehlein A."/>
            <person name="Muehling M."/>
            <person name="Daniel R."/>
        </authorList>
    </citation>
    <scope>NUCLEOTIDE SEQUENCE</scope>
</reference>
<gene>
    <name evidence="2" type="ORF">GALL_240660</name>
</gene>
<feature type="compositionally biased region" description="Polar residues" evidence="1">
    <location>
        <begin position="49"/>
        <end position="62"/>
    </location>
</feature>
<evidence type="ECO:0000313" key="2">
    <source>
        <dbReference type="EMBL" id="OIQ93971.1"/>
    </source>
</evidence>
<accession>A0A1J5RWW6</accession>
<sequence length="98" mass="11058">MAPETPEKDPRELNARLRELLAIPERQRTDAQWDEIIEIEISQGPKKPSANNTYNTPYNTRSDAQDPNKRAQGKRPGNKPVMPGKHVRKHRPAGPGKA</sequence>
<name>A0A1J5RWW6_9ZZZZ</name>
<organism evidence="2">
    <name type="scientific">mine drainage metagenome</name>
    <dbReference type="NCBI Taxonomy" id="410659"/>
    <lineage>
        <taxon>unclassified sequences</taxon>
        <taxon>metagenomes</taxon>
        <taxon>ecological metagenomes</taxon>
    </lineage>
</organism>
<dbReference type="AlphaFoldDB" id="A0A1J5RWW6"/>
<comment type="caution">
    <text evidence="2">The sequence shown here is derived from an EMBL/GenBank/DDBJ whole genome shotgun (WGS) entry which is preliminary data.</text>
</comment>
<proteinExistence type="predicted"/>
<feature type="region of interest" description="Disordered" evidence="1">
    <location>
        <begin position="40"/>
        <end position="98"/>
    </location>
</feature>
<evidence type="ECO:0000256" key="1">
    <source>
        <dbReference type="SAM" id="MobiDB-lite"/>
    </source>
</evidence>
<dbReference type="EMBL" id="MLJW01000196">
    <property type="protein sequence ID" value="OIQ93971.1"/>
    <property type="molecule type" value="Genomic_DNA"/>
</dbReference>
<protein>
    <submittedName>
        <fullName evidence="2">Uncharacterized protein</fullName>
    </submittedName>
</protein>